<dbReference type="Proteomes" id="UP000271339">
    <property type="component" value="Unassembled WGS sequence"/>
</dbReference>
<feature type="transmembrane region" description="Helical" evidence="1">
    <location>
        <begin position="87"/>
        <end position="108"/>
    </location>
</feature>
<evidence type="ECO:0000313" key="3">
    <source>
        <dbReference type="Proteomes" id="UP000271339"/>
    </source>
</evidence>
<reference evidence="2 3" key="1">
    <citation type="submission" date="2018-10" db="EMBL/GenBank/DDBJ databases">
        <title>Genomic Encyclopedia of Archaeal and Bacterial Type Strains, Phase II (KMG-II): from individual species to whole genera.</title>
        <authorList>
            <person name="Goeker M."/>
        </authorList>
    </citation>
    <scope>NUCLEOTIDE SEQUENCE [LARGE SCALE GENOMIC DNA]</scope>
    <source>
        <strain evidence="2 3">DSM 23424</strain>
    </source>
</reference>
<keyword evidence="1" id="KW-1133">Transmembrane helix</keyword>
<keyword evidence="1" id="KW-0812">Transmembrane</keyword>
<evidence type="ECO:0008006" key="4">
    <source>
        <dbReference type="Google" id="ProtNLM"/>
    </source>
</evidence>
<feature type="transmembrane region" description="Helical" evidence="1">
    <location>
        <begin position="200"/>
        <end position="233"/>
    </location>
</feature>
<evidence type="ECO:0000313" key="2">
    <source>
        <dbReference type="EMBL" id="RMA66532.1"/>
    </source>
</evidence>
<protein>
    <recommendedName>
        <fullName evidence="4">Glycerophosphoryl diester phosphodiesterase family protein</fullName>
    </recommendedName>
</protein>
<keyword evidence="3" id="KW-1185">Reference proteome</keyword>
<evidence type="ECO:0000256" key="1">
    <source>
        <dbReference type="SAM" id="Phobius"/>
    </source>
</evidence>
<comment type="caution">
    <text evidence="2">The sequence shown here is derived from an EMBL/GenBank/DDBJ whole genome shotgun (WGS) entry which is preliminary data.</text>
</comment>
<accession>A0A3L9ZII5</accession>
<feature type="transmembrane region" description="Helical" evidence="1">
    <location>
        <begin position="142"/>
        <end position="166"/>
    </location>
</feature>
<organism evidence="2 3">
    <name type="scientific">Ulvibacter antarcticus</name>
    <dbReference type="NCBI Taxonomy" id="442714"/>
    <lineage>
        <taxon>Bacteria</taxon>
        <taxon>Pseudomonadati</taxon>
        <taxon>Bacteroidota</taxon>
        <taxon>Flavobacteriia</taxon>
        <taxon>Flavobacteriales</taxon>
        <taxon>Flavobacteriaceae</taxon>
        <taxon>Ulvibacter</taxon>
    </lineage>
</organism>
<dbReference type="AlphaFoldDB" id="A0A3L9ZII5"/>
<proteinExistence type="predicted"/>
<keyword evidence="1" id="KW-0472">Membrane</keyword>
<dbReference type="OrthoDB" id="1365379at2"/>
<gene>
    <name evidence="2" type="ORF">BXY75_0958</name>
</gene>
<dbReference type="RefSeq" id="WP_121906518.1">
    <property type="nucleotide sequence ID" value="NZ_REFC01000011.1"/>
</dbReference>
<dbReference type="EMBL" id="REFC01000011">
    <property type="protein sequence ID" value="RMA66532.1"/>
    <property type="molecule type" value="Genomic_DNA"/>
</dbReference>
<name>A0A3L9ZII5_9FLAO</name>
<sequence>MQKDIFQKIEEAKKPDFGDILSRSFEFFKLVWKEGLKHVLVTIVVLIPAILLIYVPYIIFFISAGAFDSPGSYDNVEPDFVRYIPLLILYFLLVFVIMFFAQTVAFAITAHFYKVCKKVDTGESFETEGYFEYLKGGNFKKIFLLALASFGIAIGAALLCYLPLFYVMVPLQLLVVIHAFNKDLSVSDIIKAGFKLGNRFWIIIFGLVMISSIIAQVGILLCFVGVFVTAYFVHIPIYFVYKDTIGFDDEIDLDPLLMSV</sequence>
<feature type="transmembrane region" description="Helical" evidence="1">
    <location>
        <begin position="39"/>
        <end position="67"/>
    </location>
</feature>